<protein>
    <recommendedName>
        <fullName evidence="2">J domain-containing protein</fullName>
    </recommendedName>
</protein>
<dbReference type="InterPro" id="IPR036869">
    <property type="entry name" value="J_dom_sf"/>
</dbReference>
<dbReference type="CDD" id="cd06257">
    <property type="entry name" value="DnaJ"/>
    <property type="match status" value="1"/>
</dbReference>
<feature type="compositionally biased region" description="Basic and acidic residues" evidence="1">
    <location>
        <begin position="365"/>
        <end position="374"/>
    </location>
</feature>
<feature type="region of interest" description="Disordered" evidence="1">
    <location>
        <begin position="365"/>
        <end position="384"/>
    </location>
</feature>
<feature type="domain" description="J" evidence="2">
    <location>
        <begin position="38"/>
        <end position="102"/>
    </location>
</feature>
<name>A0A7S1QM64_ALECA</name>
<dbReference type="InterPro" id="IPR001623">
    <property type="entry name" value="DnaJ_domain"/>
</dbReference>
<dbReference type="GO" id="GO:0030544">
    <property type="term" value="F:Hsp70 protein binding"/>
    <property type="evidence" value="ECO:0007669"/>
    <property type="project" value="TreeGrafter"/>
</dbReference>
<dbReference type="PANTHER" id="PTHR43908">
    <property type="entry name" value="AT29763P-RELATED"/>
    <property type="match status" value="1"/>
</dbReference>
<dbReference type="GO" id="GO:0005789">
    <property type="term" value="C:endoplasmic reticulum membrane"/>
    <property type="evidence" value="ECO:0007669"/>
    <property type="project" value="TreeGrafter"/>
</dbReference>
<dbReference type="InterPro" id="IPR051100">
    <property type="entry name" value="DnaJ_subfamily_B/C"/>
</dbReference>
<dbReference type="SUPFAM" id="SSF46565">
    <property type="entry name" value="Chaperone J-domain"/>
    <property type="match status" value="1"/>
</dbReference>
<accession>A0A7S1QM64</accession>
<feature type="region of interest" description="Disordered" evidence="1">
    <location>
        <begin position="274"/>
        <end position="303"/>
    </location>
</feature>
<dbReference type="PROSITE" id="PS50076">
    <property type="entry name" value="DNAJ_2"/>
    <property type="match status" value="1"/>
</dbReference>
<evidence type="ECO:0000256" key="1">
    <source>
        <dbReference type="SAM" id="MobiDB-lite"/>
    </source>
</evidence>
<dbReference type="Gene3D" id="1.10.287.110">
    <property type="entry name" value="DnaJ domain"/>
    <property type="match status" value="1"/>
</dbReference>
<organism evidence="3">
    <name type="scientific">Alexandrium catenella</name>
    <name type="common">Red tide dinoflagellate</name>
    <name type="synonym">Gonyaulax catenella</name>
    <dbReference type="NCBI Taxonomy" id="2925"/>
    <lineage>
        <taxon>Eukaryota</taxon>
        <taxon>Sar</taxon>
        <taxon>Alveolata</taxon>
        <taxon>Dinophyceae</taxon>
        <taxon>Gonyaulacales</taxon>
        <taxon>Pyrocystaceae</taxon>
        <taxon>Alexandrium</taxon>
    </lineage>
</organism>
<feature type="region of interest" description="Disordered" evidence="1">
    <location>
        <begin position="1"/>
        <end position="23"/>
    </location>
</feature>
<evidence type="ECO:0000313" key="3">
    <source>
        <dbReference type="EMBL" id="CAD9142988.1"/>
    </source>
</evidence>
<dbReference type="GO" id="GO:0071218">
    <property type="term" value="P:cellular response to misfolded protein"/>
    <property type="evidence" value="ECO:0007669"/>
    <property type="project" value="TreeGrafter"/>
</dbReference>
<gene>
    <name evidence="3" type="ORF">ACAT0790_LOCUS27910</name>
</gene>
<dbReference type="AlphaFoldDB" id="A0A7S1QM64"/>
<sequence>MDGNPQQGGEGSDVASAEGDEGSGATTNIVDAVLSACDHYAVLGVMREAERGQLCRAYIETAVKVHPVGNPHPQAERAFMRATAAWSDLRSQDSRRRYDAELQKDVIKLHLNHELGSMEGARLVFAQAWNECLCGEVGNNMTEFAYVLSRAQQLIQADGGDGTSKPLSSAASGIALSFGLWAAGAAASASGFGTIGSLARRAAVVQGAGQVAMGGIAAYQNPEMREAIDSCVASVVTPVCSCASEAKKAVGRASASCESPFEFHSLWEQLPSCLPLPRPKPGGNREAMGSDSEGSGASGEDSLKKGEEVCMHGLRGAVELNGRTGVVTGFDRRSGRYMVRISPTGAGAGGPPGADDASKEVKLIKRDNLTRPADKPPIAVDQFI</sequence>
<dbReference type="PANTHER" id="PTHR43908:SF3">
    <property type="entry name" value="AT29763P-RELATED"/>
    <property type="match status" value="1"/>
</dbReference>
<dbReference type="SMART" id="SM00271">
    <property type="entry name" value="DnaJ"/>
    <property type="match status" value="1"/>
</dbReference>
<reference evidence="3" key="1">
    <citation type="submission" date="2021-01" db="EMBL/GenBank/DDBJ databases">
        <authorList>
            <person name="Corre E."/>
            <person name="Pelletier E."/>
            <person name="Niang G."/>
            <person name="Scheremetjew M."/>
            <person name="Finn R."/>
            <person name="Kale V."/>
            <person name="Holt S."/>
            <person name="Cochrane G."/>
            <person name="Meng A."/>
            <person name="Brown T."/>
            <person name="Cohen L."/>
        </authorList>
    </citation>
    <scope>NUCLEOTIDE SEQUENCE</scope>
    <source>
        <strain evidence="3">OF101</strain>
    </source>
</reference>
<dbReference type="EMBL" id="HBGE01046267">
    <property type="protein sequence ID" value="CAD9142988.1"/>
    <property type="molecule type" value="Transcribed_RNA"/>
</dbReference>
<feature type="compositionally biased region" description="Low complexity" evidence="1">
    <location>
        <begin position="289"/>
        <end position="300"/>
    </location>
</feature>
<dbReference type="Pfam" id="PF00226">
    <property type="entry name" value="DnaJ"/>
    <property type="match status" value="1"/>
</dbReference>
<feature type="compositionally biased region" description="Gly residues" evidence="1">
    <location>
        <begin position="1"/>
        <end position="11"/>
    </location>
</feature>
<evidence type="ECO:0000259" key="2">
    <source>
        <dbReference type="PROSITE" id="PS50076"/>
    </source>
</evidence>
<proteinExistence type="predicted"/>